<dbReference type="OrthoDB" id="1912778at2759"/>
<dbReference type="Pfam" id="PF02620">
    <property type="entry name" value="YceD"/>
    <property type="match status" value="1"/>
</dbReference>
<reference evidence="2" key="1">
    <citation type="journal article" date="2015" name="Nat. Genet.">
        <title>The pineapple genome and the evolution of CAM photosynthesis.</title>
        <authorList>
            <person name="Ming R."/>
            <person name="VanBuren R."/>
            <person name="Wai C.M."/>
            <person name="Tang H."/>
            <person name="Schatz M.C."/>
            <person name="Bowers J.E."/>
            <person name="Lyons E."/>
            <person name="Wang M.L."/>
            <person name="Chen J."/>
            <person name="Biggers E."/>
            <person name="Zhang J."/>
            <person name="Huang L."/>
            <person name="Zhang L."/>
            <person name="Miao W."/>
            <person name="Zhang J."/>
            <person name="Ye Z."/>
            <person name="Miao C."/>
            <person name="Lin Z."/>
            <person name="Wang H."/>
            <person name="Zhou H."/>
            <person name="Yim W.C."/>
            <person name="Priest H.D."/>
            <person name="Zheng C."/>
            <person name="Woodhouse M."/>
            <person name="Edger P.P."/>
            <person name="Guyot R."/>
            <person name="Guo H.B."/>
            <person name="Guo H."/>
            <person name="Zheng G."/>
            <person name="Singh R."/>
            <person name="Sharma A."/>
            <person name="Min X."/>
            <person name="Zheng Y."/>
            <person name="Lee H."/>
            <person name="Gurtowski J."/>
            <person name="Sedlazeck F.J."/>
            <person name="Harkess A."/>
            <person name="McKain M.R."/>
            <person name="Liao Z."/>
            <person name="Fang J."/>
            <person name="Liu J."/>
            <person name="Zhang X."/>
            <person name="Zhang Q."/>
            <person name="Hu W."/>
            <person name="Qin Y."/>
            <person name="Wang K."/>
            <person name="Chen L.Y."/>
            <person name="Shirley N."/>
            <person name="Lin Y.R."/>
            <person name="Liu L.Y."/>
            <person name="Hernandez A.G."/>
            <person name="Wright C.L."/>
            <person name="Bulone V."/>
            <person name="Tuskan G.A."/>
            <person name="Heath K."/>
            <person name="Zee F."/>
            <person name="Moore P.H."/>
            <person name="Sunkar R."/>
            <person name="Leebens-Mack J.H."/>
            <person name="Mockler T."/>
            <person name="Bennetzen J.L."/>
            <person name="Freeling M."/>
            <person name="Sankoff D."/>
            <person name="Paterson A.H."/>
            <person name="Zhu X."/>
            <person name="Yang X."/>
            <person name="Smith J.A."/>
            <person name="Cushman J.C."/>
            <person name="Paull R.E."/>
            <person name="Yu Q."/>
        </authorList>
    </citation>
    <scope>NUCLEOTIDE SEQUENCE [LARGE SCALE GENOMIC DNA]</scope>
    <source>
        <strain evidence="2">cv. F153</strain>
    </source>
</reference>
<accession>A0A6P5FIG5</accession>
<proteinExistence type="predicted"/>
<dbReference type="PANTHER" id="PTHR37734">
    <property type="entry name" value="LARGE RIBOSOMAL RNA SUBUNIT ACCUMULATION PROTEIN YCED HOMOLOG 2, CHLOROPLASTIC"/>
    <property type="match status" value="1"/>
</dbReference>
<dbReference type="RefSeq" id="XP_020095724.1">
    <property type="nucleotide sequence ID" value="XM_020240135.1"/>
</dbReference>
<dbReference type="GeneID" id="109715226"/>
<feature type="compositionally biased region" description="Basic residues" evidence="1">
    <location>
        <begin position="87"/>
        <end position="97"/>
    </location>
</feature>
<dbReference type="InterPro" id="IPR003772">
    <property type="entry name" value="YceD"/>
</dbReference>
<dbReference type="InterPro" id="IPR044985">
    <property type="entry name" value="YceD_plant"/>
</dbReference>
<evidence type="ECO:0000313" key="2">
    <source>
        <dbReference type="Proteomes" id="UP000515123"/>
    </source>
</evidence>
<dbReference type="Proteomes" id="UP000515123">
    <property type="component" value="Linkage group 9"/>
</dbReference>
<organism evidence="2 3">
    <name type="scientific">Ananas comosus</name>
    <name type="common">Pineapple</name>
    <name type="synonym">Ananas ananas</name>
    <dbReference type="NCBI Taxonomy" id="4615"/>
    <lineage>
        <taxon>Eukaryota</taxon>
        <taxon>Viridiplantae</taxon>
        <taxon>Streptophyta</taxon>
        <taxon>Embryophyta</taxon>
        <taxon>Tracheophyta</taxon>
        <taxon>Spermatophyta</taxon>
        <taxon>Magnoliopsida</taxon>
        <taxon>Liliopsida</taxon>
        <taxon>Poales</taxon>
        <taxon>Bromeliaceae</taxon>
        <taxon>Bromelioideae</taxon>
        <taxon>Ananas</taxon>
    </lineage>
</organism>
<dbReference type="AlphaFoldDB" id="A0A6P5FIG5"/>
<reference evidence="3" key="2">
    <citation type="submission" date="2025-08" db="UniProtKB">
        <authorList>
            <consortium name="RefSeq"/>
        </authorList>
    </citation>
    <scope>IDENTIFICATION</scope>
    <source>
        <tissue evidence="3">Leaf</tissue>
    </source>
</reference>
<sequence length="274" mass="30874">MKLSYQEIRFTAQVERYPAAKRIKLSKPNWRSMAARSCNSMISRLVPDPLMLPHLPNTRSSLSFSSQSCSETRATALPSNRVEAPHKNPKKASRSPRKLISVPTSGGRWQDKWCSEFAFTMGELQLVDLLDEDKEKDAEVFVSLSVQKHTGFGFSIDGRIVTSFSRKCSCCFSSYCRKIDAPFNVWVLPSSKNSELEMPEIGGNDPSQVIYVKPGSEVDLDSLIKDTIRLTASAEDTCSESCAKSAVVWQYTDRNRGFDQRWSRLLELKNALRS</sequence>
<evidence type="ECO:0000256" key="1">
    <source>
        <dbReference type="SAM" id="MobiDB-lite"/>
    </source>
</evidence>
<keyword evidence="2" id="KW-1185">Reference proteome</keyword>
<dbReference type="PANTHER" id="PTHR37734:SF1">
    <property type="entry name" value="LARGE RIBOSOMAL RNA SUBUNIT ACCUMULATION PROTEIN YCED HOMOLOG 2, CHLOROPLASTIC"/>
    <property type="match status" value="1"/>
</dbReference>
<gene>
    <name evidence="3" type="primary">LOC109715226</name>
</gene>
<protein>
    <submittedName>
        <fullName evidence="3">Uncharacterized protein LOC109715226 isoform X1</fullName>
    </submittedName>
</protein>
<evidence type="ECO:0000313" key="3">
    <source>
        <dbReference type="RefSeq" id="XP_020095724.1"/>
    </source>
</evidence>
<name>A0A6P5FIG5_ANACO</name>
<feature type="region of interest" description="Disordered" evidence="1">
    <location>
        <begin position="74"/>
        <end position="103"/>
    </location>
</feature>